<protein>
    <submittedName>
        <fullName evidence="3">HNH endonuclease</fullName>
    </submittedName>
</protein>
<name>A0A183BA53_9TREM</name>
<evidence type="ECO:0000313" key="2">
    <source>
        <dbReference type="Proteomes" id="UP000272942"/>
    </source>
</evidence>
<accession>A0A183BA53</accession>
<keyword evidence="2" id="KW-1185">Reference proteome</keyword>
<sequence>MRMYGAEFTDAQLLDQGVSVYETEAIAIVESGTIFVGGHFVVPLSWKRGVNTGNYSSALSRLNSLKQHLINDEALRFRYAQTMKIEKGYAVPVPGEQLHCDFHPRSYLLRHAVLNPKKPEKPRIVLDCAAKHKGQSLNDMLYQGPDTTANLVGILLRFRKELVAVIADIE</sequence>
<proteinExistence type="predicted"/>
<dbReference type="Proteomes" id="UP000272942">
    <property type="component" value="Unassembled WGS sequence"/>
</dbReference>
<reference evidence="1 2" key="2">
    <citation type="submission" date="2018-11" db="EMBL/GenBank/DDBJ databases">
        <authorList>
            <consortium name="Pathogen Informatics"/>
        </authorList>
    </citation>
    <scope>NUCLEOTIDE SEQUENCE [LARGE SCALE GENOMIC DNA]</scope>
    <source>
        <strain evidence="1 2">Egypt</strain>
    </source>
</reference>
<dbReference type="PANTHER" id="PTHR47331:SF1">
    <property type="entry name" value="GAG-LIKE PROTEIN"/>
    <property type="match status" value="1"/>
</dbReference>
<dbReference type="EMBL" id="UZAN01062904">
    <property type="protein sequence ID" value="VDP93359.1"/>
    <property type="molecule type" value="Genomic_DNA"/>
</dbReference>
<dbReference type="WBParaSite" id="ECPE_0001613001-mRNA-1">
    <property type="protein sequence ID" value="ECPE_0001613001-mRNA-1"/>
    <property type="gene ID" value="ECPE_0001613001"/>
</dbReference>
<organism evidence="3">
    <name type="scientific">Echinostoma caproni</name>
    <dbReference type="NCBI Taxonomy" id="27848"/>
    <lineage>
        <taxon>Eukaryota</taxon>
        <taxon>Metazoa</taxon>
        <taxon>Spiralia</taxon>
        <taxon>Lophotrochozoa</taxon>
        <taxon>Platyhelminthes</taxon>
        <taxon>Trematoda</taxon>
        <taxon>Digenea</taxon>
        <taxon>Plagiorchiida</taxon>
        <taxon>Echinostomata</taxon>
        <taxon>Echinostomatoidea</taxon>
        <taxon>Echinostomatidae</taxon>
        <taxon>Echinostoma</taxon>
    </lineage>
</organism>
<evidence type="ECO:0000313" key="1">
    <source>
        <dbReference type="EMBL" id="VDP93359.1"/>
    </source>
</evidence>
<reference evidence="3" key="1">
    <citation type="submission" date="2016-06" db="UniProtKB">
        <authorList>
            <consortium name="WormBaseParasite"/>
        </authorList>
    </citation>
    <scope>IDENTIFICATION</scope>
</reference>
<dbReference type="AlphaFoldDB" id="A0A183BA53"/>
<dbReference type="OrthoDB" id="10059837at2759"/>
<evidence type="ECO:0000313" key="3">
    <source>
        <dbReference type="WBParaSite" id="ECPE_0001613001-mRNA-1"/>
    </source>
</evidence>
<dbReference type="PANTHER" id="PTHR47331">
    <property type="entry name" value="PHD-TYPE DOMAIN-CONTAINING PROTEIN"/>
    <property type="match status" value="1"/>
</dbReference>
<gene>
    <name evidence="1" type="ORF">ECPE_LOCUS16087</name>
</gene>